<gene>
    <name evidence="2" type="ORF">F0Q45_26355</name>
</gene>
<evidence type="ECO:0000313" key="2">
    <source>
        <dbReference type="EMBL" id="KAA1242368.1"/>
    </source>
</evidence>
<feature type="region of interest" description="Disordered" evidence="1">
    <location>
        <begin position="45"/>
        <end position="69"/>
    </location>
</feature>
<dbReference type="RefSeq" id="WP_149656638.1">
    <property type="nucleotide sequence ID" value="NZ_VTZN01000448.1"/>
</dbReference>
<evidence type="ECO:0000256" key="1">
    <source>
        <dbReference type="SAM" id="MobiDB-lite"/>
    </source>
</evidence>
<evidence type="ECO:0000313" key="3">
    <source>
        <dbReference type="Proteomes" id="UP000324701"/>
    </source>
</evidence>
<sequence>MAAYHVLDRQFAYHDLGADWFVRRGPRIGAAVNLPVDRLAVGVDQESLSTTRAPNPVSATPTWPKSSNS</sequence>
<reference evidence="2 3" key="1">
    <citation type="submission" date="2019-09" db="EMBL/GenBank/DDBJ databases">
        <title>Report of infection by Mycobacterium simiae a patient suffering from pulmonary tuberculosis.</title>
        <authorList>
            <person name="Mohanty P.S."/>
            <person name="Bansal A.K."/>
            <person name="Singh H."/>
            <person name="Sharma S."/>
            <person name="Patil S.A."/>
            <person name="Upadhaya P."/>
            <person name="Singh P.K."/>
            <person name="Kumar D."/>
            <person name="Kumar S."/>
            <person name="Singh R.K."/>
            <person name="Chaudhary B."/>
        </authorList>
    </citation>
    <scope>NUCLEOTIDE SEQUENCE [LARGE SCALE GENOMIC DNA]</scope>
    <source>
        <strain evidence="2 3">JAL-560-SIM</strain>
    </source>
</reference>
<protein>
    <submittedName>
        <fullName evidence="2">Uncharacterized protein</fullName>
    </submittedName>
</protein>
<dbReference type="EMBL" id="VTZN01000448">
    <property type="protein sequence ID" value="KAA1242368.1"/>
    <property type="molecule type" value="Genomic_DNA"/>
</dbReference>
<organism evidence="2 3">
    <name type="scientific">Mycobacterium simiae</name>
    <name type="common">Mycobacterium habana</name>
    <dbReference type="NCBI Taxonomy" id="1784"/>
    <lineage>
        <taxon>Bacteria</taxon>
        <taxon>Bacillati</taxon>
        <taxon>Actinomycetota</taxon>
        <taxon>Actinomycetes</taxon>
        <taxon>Mycobacteriales</taxon>
        <taxon>Mycobacteriaceae</taxon>
        <taxon>Mycobacterium</taxon>
        <taxon>Mycobacterium simiae complex</taxon>
    </lineage>
</organism>
<feature type="compositionally biased region" description="Polar residues" evidence="1">
    <location>
        <begin position="46"/>
        <end position="69"/>
    </location>
</feature>
<comment type="caution">
    <text evidence="2">The sequence shown here is derived from an EMBL/GenBank/DDBJ whole genome shotgun (WGS) entry which is preliminary data.</text>
</comment>
<keyword evidence="3" id="KW-1185">Reference proteome</keyword>
<dbReference type="Proteomes" id="UP000324701">
    <property type="component" value="Unassembled WGS sequence"/>
</dbReference>
<dbReference type="AlphaFoldDB" id="A0A5B1B1V8"/>
<name>A0A5B1B1V8_MYCSI</name>
<proteinExistence type="predicted"/>
<accession>A0A5B1B1V8</accession>